<protein>
    <submittedName>
        <fullName evidence="5">Glutactin</fullName>
    </submittedName>
</protein>
<dbReference type="Pfam" id="PF00135">
    <property type="entry name" value="COesterase"/>
    <property type="match status" value="1"/>
</dbReference>
<keyword evidence="1" id="KW-1015">Disulfide bond</keyword>
<dbReference type="ESTHER" id="cerca-w8b8t7">
    <property type="family name" value="Glutactin"/>
</dbReference>
<dbReference type="OrthoDB" id="8068185at2759"/>
<dbReference type="AlphaFoldDB" id="W8BNQ6"/>
<evidence type="ECO:0000256" key="1">
    <source>
        <dbReference type="ARBA" id="ARBA00023157"/>
    </source>
</evidence>
<feature type="signal peptide" evidence="3">
    <location>
        <begin position="1"/>
        <end position="28"/>
    </location>
</feature>
<proteinExistence type="evidence at transcript level"/>
<dbReference type="InterPro" id="IPR002018">
    <property type="entry name" value="CarbesteraseB"/>
</dbReference>
<dbReference type="Gene3D" id="3.40.50.1820">
    <property type="entry name" value="alpha/beta hydrolase"/>
    <property type="match status" value="1"/>
</dbReference>
<evidence type="ECO:0000313" key="5">
    <source>
        <dbReference type="EMBL" id="JAB95036.1"/>
    </source>
</evidence>
<reference evidence="5" key="2">
    <citation type="journal article" date="2014" name="BMC Genomics">
        <title>A genomic perspective to assessing quality of mass-reared SIT flies used in Mediterranean fruit fly (Ceratitis capitata) eradication in California.</title>
        <authorList>
            <person name="Calla B."/>
            <person name="Hall B."/>
            <person name="Hou S."/>
            <person name="Geib S.M."/>
        </authorList>
    </citation>
    <scope>NUCLEOTIDE SEQUENCE</scope>
</reference>
<name>W8BNQ6_CERCA</name>
<feature type="domain" description="Carboxylesterase type B" evidence="4">
    <location>
        <begin position="86"/>
        <end position="589"/>
    </location>
</feature>
<evidence type="ECO:0000256" key="3">
    <source>
        <dbReference type="SAM" id="SignalP"/>
    </source>
</evidence>
<dbReference type="SUPFAM" id="SSF53474">
    <property type="entry name" value="alpha/beta-Hydrolases"/>
    <property type="match status" value="1"/>
</dbReference>
<keyword evidence="2" id="KW-0325">Glycoprotein</keyword>
<keyword evidence="3" id="KW-0732">Signal</keyword>
<sequence>MFIRLKSISTLFNVILVVVILSLSLCSAQRWPYDDYDIQGGEVETESEGPNNSNRVHNVPTATVIHQVPRSGFQQVRPDELVVPGLGVVRGKVGYKSIKGRPINSYLGLKYGVVRPGLGRFQQANAYKHDSNDPIEATQVAANCPQFPDLQQITNSEARRENVDDCLTLNIHVPSHVLRPQQRTRLLPVMVFVHGEMLFDGSAEEAQPDYFMEQDVMLISINYRLAPFGFLTTLTNEMPGNVALADIQLALEWIQQYIRAFGGDPLQVTLFGQAGGATLAHALSLSPKAQGLFHKLILQSGTALNPFFLEQDALSTARSFARLARCPRTSAQEVQNLHSCFERLSTTELLETMKRHYEENEPRGLHFMGGFKLTVGDALGYLPVHPAALVSNRTIPMVVGVAKDAGSFILTSFYDELTRLRSLNISDYINVVLKHTAQPRDYMVWKNLALREIFDAEAVRNPTLHNIIQGLLELTNLILYRGPVIDTICTTYKKVPTYLYCFDYRGEFHRFGHLKNPLPFETDATLSDDNIYLFPYPEEVSNLNSEDRSLSRQLVNMWADFATYDVPNRNPSIWPNVSNEVGPFLRIVNFKATTLELDYHFGDGIPVPNLYSEYFTNTTTTTSTTTTTTTTTSRPFTFIPITTTSRPFTFIQPTTSTSALAPSTTSTPRHPGYPLYRPVKPWIPYAATNPPQKSFYPLNRCYYRLNSGSPHWRWKCGFWKYVKEEHCYRCCQYTSVNYAGCNEVNRYYCRQTEQQKYKNSNTYSNYWLYF</sequence>
<feature type="chain" id="PRO_5004906628" evidence="3">
    <location>
        <begin position="29"/>
        <end position="770"/>
    </location>
</feature>
<accession>W8BNQ6</accession>
<reference evidence="5" key="1">
    <citation type="submission" date="2013-07" db="EMBL/GenBank/DDBJ databases">
        <authorList>
            <person name="Geib S."/>
        </authorList>
    </citation>
    <scope>NUCLEOTIDE SEQUENCE</scope>
</reference>
<dbReference type="PANTHER" id="PTHR43142:SF12">
    <property type="entry name" value="CARBOXYLESTERASE TYPE B DOMAIN-CONTAINING PROTEIN-RELATED"/>
    <property type="match status" value="1"/>
</dbReference>
<evidence type="ECO:0000259" key="4">
    <source>
        <dbReference type="Pfam" id="PF00135"/>
    </source>
</evidence>
<evidence type="ECO:0000256" key="2">
    <source>
        <dbReference type="ARBA" id="ARBA00023180"/>
    </source>
</evidence>
<organism evidence="5">
    <name type="scientific">Ceratitis capitata</name>
    <name type="common">Mediterranean fruit fly</name>
    <name type="synonym">Tephritis capitata</name>
    <dbReference type="NCBI Taxonomy" id="7213"/>
    <lineage>
        <taxon>Eukaryota</taxon>
        <taxon>Metazoa</taxon>
        <taxon>Ecdysozoa</taxon>
        <taxon>Arthropoda</taxon>
        <taxon>Hexapoda</taxon>
        <taxon>Insecta</taxon>
        <taxon>Pterygota</taxon>
        <taxon>Neoptera</taxon>
        <taxon>Endopterygota</taxon>
        <taxon>Diptera</taxon>
        <taxon>Brachycera</taxon>
        <taxon>Muscomorpha</taxon>
        <taxon>Tephritoidea</taxon>
        <taxon>Tephritidae</taxon>
        <taxon>Ceratitis</taxon>
        <taxon>Ceratitis</taxon>
    </lineage>
</organism>
<gene>
    <name evidence="5" type="primary">GLT</name>
</gene>
<dbReference type="EMBL" id="GAMC01011519">
    <property type="protein sequence ID" value="JAB95036.1"/>
    <property type="molecule type" value="mRNA"/>
</dbReference>
<dbReference type="InterPro" id="IPR029058">
    <property type="entry name" value="AB_hydrolase_fold"/>
</dbReference>
<dbReference type="PANTHER" id="PTHR43142">
    <property type="entry name" value="CARBOXYLIC ESTER HYDROLASE"/>
    <property type="match status" value="1"/>
</dbReference>